<name>S7NFE8_MYOBR</name>
<evidence type="ECO:0000313" key="3">
    <source>
        <dbReference type="EMBL" id="EPQ15175.1"/>
    </source>
</evidence>
<evidence type="ECO:0000256" key="1">
    <source>
        <dbReference type="SAM" id="MobiDB-lite"/>
    </source>
</evidence>
<dbReference type="AlphaFoldDB" id="S7NFE8"/>
<sequence>MTLGQQAQSAERDCAGASGCKPSRAQACLPCDGALGGLSLWSWLRGTRVLESGDQGDSECAAPCLLAQARPPVPSPDPSSTPRPPLTLGLTTCLLTHLFIAVHPFYIGRPRRQ</sequence>
<keyword evidence="2" id="KW-0812">Transmembrane</keyword>
<feature type="transmembrane region" description="Helical" evidence="2">
    <location>
        <begin position="86"/>
        <end position="107"/>
    </location>
</feature>
<accession>S7NFE8</accession>
<reference evidence="3 4" key="1">
    <citation type="journal article" date="2013" name="Nat. Commun.">
        <title>Genome analysis reveals insights into physiology and longevity of the Brandt's bat Myotis brandtii.</title>
        <authorList>
            <person name="Seim I."/>
            <person name="Fang X."/>
            <person name="Xiong Z."/>
            <person name="Lobanov A.V."/>
            <person name="Huang Z."/>
            <person name="Ma S."/>
            <person name="Feng Y."/>
            <person name="Turanov A.A."/>
            <person name="Zhu Y."/>
            <person name="Lenz T.L."/>
            <person name="Gerashchenko M.V."/>
            <person name="Fan D."/>
            <person name="Hee Yim S."/>
            <person name="Yao X."/>
            <person name="Jordan D."/>
            <person name="Xiong Y."/>
            <person name="Ma Y."/>
            <person name="Lyapunov A.N."/>
            <person name="Chen G."/>
            <person name="Kulakova O.I."/>
            <person name="Sun Y."/>
            <person name="Lee S.G."/>
            <person name="Bronson R.T."/>
            <person name="Moskalev A.A."/>
            <person name="Sunyaev S.R."/>
            <person name="Zhang G."/>
            <person name="Krogh A."/>
            <person name="Wang J."/>
            <person name="Gladyshev V.N."/>
        </authorList>
    </citation>
    <scope>NUCLEOTIDE SEQUENCE [LARGE SCALE GENOMIC DNA]</scope>
</reference>
<keyword evidence="2" id="KW-0472">Membrane</keyword>
<organism evidence="3 4">
    <name type="scientific">Myotis brandtii</name>
    <name type="common">Brandt's bat</name>
    <dbReference type="NCBI Taxonomy" id="109478"/>
    <lineage>
        <taxon>Eukaryota</taxon>
        <taxon>Metazoa</taxon>
        <taxon>Chordata</taxon>
        <taxon>Craniata</taxon>
        <taxon>Vertebrata</taxon>
        <taxon>Euteleostomi</taxon>
        <taxon>Mammalia</taxon>
        <taxon>Eutheria</taxon>
        <taxon>Laurasiatheria</taxon>
        <taxon>Chiroptera</taxon>
        <taxon>Yangochiroptera</taxon>
        <taxon>Vespertilionidae</taxon>
        <taxon>Myotis</taxon>
    </lineage>
</organism>
<dbReference type="EMBL" id="KE164114">
    <property type="protein sequence ID" value="EPQ15175.1"/>
    <property type="molecule type" value="Genomic_DNA"/>
</dbReference>
<protein>
    <submittedName>
        <fullName evidence="3">Uncharacterized protein</fullName>
    </submittedName>
</protein>
<proteinExistence type="predicted"/>
<evidence type="ECO:0000313" key="4">
    <source>
        <dbReference type="Proteomes" id="UP000052978"/>
    </source>
</evidence>
<gene>
    <name evidence="3" type="ORF">D623_10025903</name>
</gene>
<keyword evidence="2" id="KW-1133">Transmembrane helix</keyword>
<evidence type="ECO:0000256" key="2">
    <source>
        <dbReference type="SAM" id="Phobius"/>
    </source>
</evidence>
<keyword evidence="4" id="KW-1185">Reference proteome</keyword>
<dbReference type="Proteomes" id="UP000052978">
    <property type="component" value="Unassembled WGS sequence"/>
</dbReference>
<feature type="region of interest" description="Disordered" evidence="1">
    <location>
        <begin position="1"/>
        <end position="23"/>
    </location>
</feature>